<dbReference type="GO" id="GO:0003700">
    <property type="term" value="F:DNA-binding transcription factor activity"/>
    <property type="evidence" value="ECO:0007669"/>
    <property type="project" value="InterPro"/>
</dbReference>
<keyword evidence="5" id="KW-0804">Transcription</keyword>
<dbReference type="GO" id="GO:0008270">
    <property type="term" value="F:zinc ion binding"/>
    <property type="evidence" value="ECO:0007669"/>
    <property type="project" value="InterPro"/>
</dbReference>
<accession>S3CR07</accession>
<dbReference type="AlphaFoldDB" id="S3CR07"/>
<sequence>MTRHPRRVRIPFQRSTHGSRRGTQGCGESGVRGDFPEGDLQEESVDFLGEVELETPYPQLPLPLPHLCPIPSHPPSFSTPTSRHAALLTRNPLATSSFTYAVTTTRIYCRPDCPSRLARRSNILFYDTASLAERAGYRACLRCRPEIADGVEHNSQTLAVSKAKKLLGEEERRWTVKALAKEVGMTESHFCRVFKRGTGMRVSEYRVFIKEVGSRDAAARSEESEVVGAELALDEDVNAGEKDADTTFDFAGYEVGVGLDMTPSLDVSVEQSEGDCFEFLDFEVETETLGNIV</sequence>
<evidence type="ECO:0000256" key="4">
    <source>
        <dbReference type="ARBA" id="ARBA00023159"/>
    </source>
</evidence>
<dbReference type="Gene3D" id="1.10.10.60">
    <property type="entry name" value="Homeodomain-like"/>
    <property type="match status" value="1"/>
</dbReference>
<dbReference type="GeneID" id="19463956"/>
<evidence type="ECO:0000256" key="3">
    <source>
        <dbReference type="ARBA" id="ARBA00023015"/>
    </source>
</evidence>
<evidence type="ECO:0000256" key="5">
    <source>
        <dbReference type="ARBA" id="ARBA00023163"/>
    </source>
</evidence>
<dbReference type="EMBL" id="KE145369">
    <property type="protein sequence ID" value="EPE28110.1"/>
    <property type="molecule type" value="Genomic_DNA"/>
</dbReference>
<keyword evidence="3" id="KW-0805">Transcription regulation</keyword>
<evidence type="ECO:0000256" key="2">
    <source>
        <dbReference type="ARBA" id="ARBA00022603"/>
    </source>
</evidence>
<dbReference type="STRING" id="1116229.S3CR07"/>
<comment type="cofactor">
    <cofactor evidence="1">
        <name>Zn(2+)</name>
        <dbReference type="ChEBI" id="CHEBI:29105"/>
    </cofactor>
</comment>
<dbReference type="PROSITE" id="PS01124">
    <property type="entry name" value="HTH_ARAC_FAMILY_2"/>
    <property type="match status" value="1"/>
</dbReference>
<dbReference type="SUPFAM" id="SSF46689">
    <property type="entry name" value="Homeodomain-like"/>
    <property type="match status" value="1"/>
</dbReference>
<gene>
    <name evidence="8" type="ORF">GLAREA_04901</name>
</gene>
<dbReference type="KEGG" id="glz:GLAREA_04901"/>
<keyword evidence="2" id="KW-0808">Transferase</keyword>
<dbReference type="OrthoDB" id="2447880at2759"/>
<dbReference type="HOGENOM" id="CLU_000445_81_3_1"/>
<feature type="region of interest" description="Disordered" evidence="6">
    <location>
        <begin position="1"/>
        <end position="38"/>
    </location>
</feature>
<dbReference type="InterPro" id="IPR009057">
    <property type="entry name" value="Homeodomain-like_sf"/>
</dbReference>
<dbReference type="eggNOG" id="ENOG502S6W3">
    <property type="taxonomic scope" value="Eukaryota"/>
</dbReference>
<dbReference type="GO" id="GO:0006281">
    <property type="term" value="P:DNA repair"/>
    <property type="evidence" value="ECO:0007669"/>
    <property type="project" value="InterPro"/>
</dbReference>
<dbReference type="GO" id="GO:0032259">
    <property type="term" value="P:methylation"/>
    <property type="evidence" value="ECO:0007669"/>
    <property type="project" value="UniProtKB-KW"/>
</dbReference>
<protein>
    <submittedName>
        <fullName evidence="8">Ada DNA repair protein, N-terminal (N-Ada 10)</fullName>
    </submittedName>
</protein>
<dbReference type="Proteomes" id="UP000016922">
    <property type="component" value="Unassembled WGS sequence"/>
</dbReference>
<feature type="domain" description="HTH araC/xylS-type" evidence="7">
    <location>
        <begin position="160"/>
        <end position="208"/>
    </location>
</feature>
<dbReference type="GO" id="GO:0008168">
    <property type="term" value="F:methyltransferase activity"/>
    <property type="evidence" value="ECO:0007669"/>
    <property type="project" value="UniProtKB-KW"/>
</dbReference>
<reference evidence="8 9" key="1">
    <citation type="journal article" date="2013" name="BMC Genomics">
        <title>Genomics-driven discovery of the pneumocandin biosynthetic gene cluster in the fungus Glarea lozoyensis.</title>
        <authorList>
            <person name="Chen L."/>
            <person name="Yue Q."/>
            <person name="Zhang X."/>
            <person name="Xiang M."/>
            <person name="Wang C."/>
            <person name="Li S."/>
            <person name="Che Y."/>
            <person name="Ortiz-Lopez F.J."/>
            <person name="Bills G.F."/>
            <person name="Liu X."/>
            <person name="An Z."/>
        </authorList>
    </citation>
    <scope>NUCLEOTIDE SEQUENCE [LARGE SCALE GENOMIC DNA]</scope>
    <source>
        <strain evidence="9">ATCC 20868 / MF5171</strain>
    </source>
</reference>
<dbReference type="InterPro" id="IPR035451">
    <property type="entry name" value="Ada-like_dom_sf"/>
</dbReference>
<evidence type="ECO:0000313" key="9">
    <source>
        <dbReference type="Proteomes" id="UP000016922"/>
    </source>
</evidence>
<dbReference type="SUPFAM" id="SSF57884">
    <property type="entry name" value="Ada DNA repair protein, N-terminal domain (N-Ada 10)"/>
    <property type="match status" value="1"/>
</dbReference>
<evidence type="ECO:0000256" key="6">
    <source>
        <dbReference type="SAM" id="MobiDB-lite"/>
    </source>
</evidence>
<evidence type="ECO:0000259" key="7">
    <source>
        <dbReference type="PROSITE" id="PS01124"/>
    </source>
</evidence>
<keyword evidence="4" id="KW-0010">Activator</keyword>
<name>S3CR07_GLAL2</name>
<dbReference type="GO" id="GO:0043565">
    <property type="term" value="F:sequence-specific DNA binding"/>
    <property type="evidence" value="ECO:0007669"/>
    <property type="project" value="InterPro"/>
</dbReference>
<keyword evidence="9" id="KW-1185">Reference proteome</keyword>
<dbReference type="Pfam" id="PF02805">
    <property type="entry name" value="Ada_Zn_binding"/>
    <property type="match status" value="1"/>
</dbReference>
<proteinExistence type="predicted"/>
<evidence type="ECO:0000313" key="8">
    <source>
        <dbReference type="EMBL" id="EPE28110.1"/>
    </source>
</evidence>
<dbReference type="RefSeq" id="XP_008085469.1">
    <property type="nucleotide sequence ID" value="XM_008087278.1"/>
</dbReference>
<keyword evidence="2" id="KW-0489">Methyltransferase</keyword>
<dbReference type="Gene3D" id="3.40.10.10">
    <property type="entry name" value="DNA Methylphosphotriester Repair Domain"/>
    <property type="match status" value="1"/>
</dbReference>
<organism evidence="8 9">
    <name type="scientific">Glarea lozoyensis (strain ATCC 20868 / MF5171)</name>
    <dbReference type="NCBI Taxonomy" id="1116229"/>
    <lineage>
        <taxon>Eukaryota</taxon>
        <taxon>Fungi</taxon>
        <taxon>Dikarya</taxon>
        <taxon>Ascomycota</taxon>
        <taxon>Pezizomycotina</taxon>
        <taxon>Leotiomycetes</taxon>
        <taxon>Helotiales</taxon>
        <taxon>Helotiaceae</taxon>
        <taxon>Glarea</taxon>
    </lineage>
</organism>
<evidence type="ECO:0000256" key="1">
    <source>
        <dbReference type="ARBA" id="ARBA00001947"/>
    </source>
</evidence>
<dbReference type="InterPro" id="IPR004026">
    <property type="entry name" value="Ada_DNA_repair_Zn-bd"/>
</dbReference>
<dbReference type="InterPro" id="IPR018060">
    <property type="entry name" value="HTH_AraC"/>
</dbReference>